<proteinExistence type="predicted"/>
<dbReference type="RefSeq" id="WP_226183797.1">
    <property type="nucleotide sequence ID" value="NZ_JAJADQ010000003.1"/>
</dbReference>
<name>A0ABS8A9X7_9BACT</name>
<evidence type="ECO:0000313" key="3">
    <source>
        <dbReference type="Proteomes" id="UP001165297"/>
    </source>
</evidence>
<feature type="chain" id="PRO_5047370215" evidence="1">
    <location>
        <begin position="17"/>
        <end position="169"/>
    </location>
</feature>
<accession>A0ABS8A9X7</accession>
<protein>
    <submittedName>
        <fullName evidence="2">Uncharacterized protein</fullName>
    </submittedName>
</protein>
<evidence type="ECO:0000313" key="2">
    <source>
        <dbReference type="EMBL" id="MCB2377198.1"/>
    </source>
</evidence>
<keyword evidence="1" id="KW-0732">Signal</keyword>
<organism evidence="2 3">
    <name type="scientific">Hymenobacter nitidus</name>
    <dbReference type="NCBI Taxonomy" id="2880929"/>
    <lineage>
        <taxon>Bacteria</taxon>
        <taxon>Pseudomonadati</taxon>
        <taxon>Bacteroidota</taxon>
        <taxon>Cytophagia</taxon>
        <taxon>Cytophagales</taxon>
        <taxon>Hymenobacteraceae</taxon>
        <taxon>Hymenobacter</taxon>
    </lineage>
</organism>
<feature type="signal peptide" evidence="1">
    <location>
        <begin position="1"/>
        <end position="16"/>
    </location>
</feature>
<keyword evidence="3" id="KW-1185">Reference proteome</keyword>
<dbReference type="EMBL" id="JAJADQ010000003">
    <property type="protein sequence ID" value="MCB2377198.1"/>
    <property type="molecule type" value="Genomic_DNA"/>
</dbReference>
<sequence>MRLLVALTLLSTSAFGQINLPVLDPAKSAVNATLPTFSTRQQVLRQFGKPTRIRTADYECGLTEAQSEANVQQVYCYGKTEFYIYDAKADLMILDFRTGKLSYQTPRIKLSGQTTFADLQKVYPAATKAATKTPQGQLVVLAPCKECEGQVRLYFERGRLAQLEFWEPC</sequence>
<gene>
    <name evidence="2" type="ORF">LGH70_06365</name>
</gene>
<reference evidence="2" key="1">
    <citation type="submission" date="2021-10" db="EMBL/GenBank/DDBJ databases">
        <authorList>
            <person name="Dean J.D."/>
            <person name="Kim M.K."/>
            <person name="Newey C.N."/>
            <person name="Stoker T.S."/>
            <person name="Thompson D.W."/>
            <person name="Grose J.H."/>
        </authorList>
    </citation>
    <scope>NUCLEOTIDE SEQUENCE</scope>
    <source>
        <strain evidence="2">BT635</strain>
    </source>
</reference>
<dbReference type="Proteomes" id="UP001165297">
    <property type="component" value="Unassembled WGS sequence"/>
</dbReference>
<comment type="caution">
    <text evidence="2">The sequence shown here is derived from an EMBL/GenBank/DDBJ whole genome shotgun (WGS) entry which is preliminary data.</text>
</comment>
<evidence type="ECO:0000256" key="1">
    <source>
        <dbReference type="SAM" id="SignalP"/>
    </source>
</evidence>